<feature type="compositionally biased region" description="Low complexity" evidence="10">
    <location>
        <begin position="1302"/>
        <end position="1314"/>
    </location>
</feature>
<evidence type="ECO:0000256" key="5">
    <source>
        <dbReference type="ARBA" id="ARBA00022723"/>
    </source>
</evidence>
<dbReference type="PANTHER" id="PTHR24006">
    <property type="entry name" value="UBIQUITIN CARBOXYL-TERMINAL HYDROLASE"/>
    <property type="match status" value="1"/>
</dbReference>
<feature type="compositionally biased region" description="Low complexity" evidence="10">
    <location>
        <begin position="131"/>
        <end position="171"/>
    </location>
</feature>
<evidence type="ECO:0000313" key="15">
    <source>
        <dbReference type="Proteomes" id="UP000256970"/>
    </source>
</evidence>
<dbReference type="InterPro" id="IPR028889">
    <property type="entry name" value="USP"/>
</dbReference>
<dbReference type="InterPro" id="IPR018200">
    <property type="entry name" value="USP_CS"/>
</dbReference>
<dbReference type="GO" id="GO:0004843">
    <property type="term" value="F:cysteine-type deubiquitinase activity"/>
    <property type="evidence" value="ECO:0007669"/>
    <property type="project" value="UniProtKB-EC"/>
</dbReference>
<proteinExistence type="inferred from homology"/>
<evidence type="ECO:0000256" key="10">
    <source>
        <dbReference type="SAM" id="MobiDB-lite"/>
    </source>
</evidence>
<keyword evidence="4" id="KW-0645">Protease</keyword>
<dbReference type="Proteomes" id="UP000256970">
    <property type="component" value="Unassembled WGS sequence"/>
</dbReference>
<evidence type="ECO:0000259" key="11">
    <source>
        <dbReference type="PROSITE" id="PS50235"/>
    </source>
</evidence>
<dbReference type="GO" id="GO:0006508">
    <property type="term" value="P:proteolysis"/>
    <property type="evidence" value="ECO:0007669"/>
    <property type="project" value="UniProtKB-KW"/>
</dbReference>
<dbReference type="InterPro" id="IPR050164">
    <property type="entry name" value="Peptidase_C19"/>
</dbReference>
<feature type="compositionally biased region" description="Low complexity" evidence="10">
    <location>
        <begin position="748"/>
        <end position="768"/>
    </location>
</feature>
<comment type="similarity">
    <text evidence="2">Belongs to the peptidase C19 family.</text>
</comment>
<keyword evidence="5" id="KW-0479">Metal-binding</keyword>
<name>A0A383VT15_TETOB</name>
<dbReference type="PROSITE" id="PS50235">
    <property type="entry name" value="USP_3"/>
    <property type="match status" value="1"/>
</dbReference>
<feature type="region of interest" description="Disordered" evidence="10">
    <location>
        <begin position="129"/>
        <end position="196"/>
    </location>
</feature>
<feature type="compositionally biased region" description="Low complexity" evidence="10">
    <location>
        <begin position="1210"/>
        <end position="1220"/>
    </location>
</feature>
<evidence type="ECO:0000256" key="4">
    <source>
        <dbReference type="ARBA" id="ARBA00022670"/>
    </source>
</evidence>
<dbReference type="SUPFAM" id="SSF54001">
    <property type="entry name" value="Cysteine proteinases"/>
    <property type="match status" value="1"/>
</dbReference>
<evidence type="ECO:0000259" key="12">
    <source>
        <dbReference type="PROSITE" id="PS50865"/>
    </source>
</evidence>
<dbReference type="SUPFAM" id="SSF144232">
    <property type="entry name" value="HIT/MYND zinc finger-like"/>
    <property type="match status" value="1"/>
</dbReference>
<comment type="catalytic activity">
    <reaction evidence="1">
        <text>Thiol-dependent hydrolysis of ester, thioester, amide, peptide and isopeptide bonds formed by the C-terminal Gly of ubiquitin (a 76-residue protein attached to proteins as an intracellular targeting signal).</text>
        <dbReference type="EC" id="3.4.19.12"/>
    </reaction>
</comment>
<accession>A0A383VT15</accession>
<dbReference type="EMBL" id="FNXT01001291">
    <property type="protein sequence ID" value="SZX77600.1"/>
    <property type="molecule type" value="Genomic_DNA"/>
</dbReference>
<dbReference type="PROSITE" id="PS50865">
    <property type="entry name" value="ZF_MYND_2"/>
    <property type="match status" value="1"/>
</dbReference>
<dbReference type="Pfam" id="PF00443">
    <property type="entry name" value="UCH"/>
    <property type="match status" value="1"/>
</dbReference>
<sequence length="1410" mass="149580">MGNSSSKLEKALAEFPDDERYYGLENFGNTCYCNSVLQALYSCRPFRDRVLAYGGALPKEADENLLNCLAELFMQIQASKKKTGVIPPKKFVARLKRDNELFRSYMHQDAHEFLNYLLNQMAELLEAQDKAAGGQQQQQHHHSSSNGSSSSGSGRAQQQQPSSPFASAAADGFGGGSKQGGGSIQQPPRQQQQKRPTWVHDIFQGRLVSETRCLQCETLTRREEVFMDLSLEIDHNTSITSCLKQFSKTEMLAKSNKFECEACGSHQEAQKRIKISAAPPCLILHLKRFKYIESLHRMRKLMYRVVFPFELKLPNTTDDADGQDALYSLFAVVVHVGSGPHHGHYVSLIKSKSTWLFFDDDQVDLINESTVAATFGSTQEYSNHMDHGYILFYEKAAVIAAKQLSAAWKAGPYSKLLQRPAPAVWEGKADAALSHTLDLLAAMRTALTAQHSAASTEQLLRSLEQQQAAKLMAQLVVWLQQGSEVAAEHAAGGSCSSSSSQAVTLWRACMAFFDDMRNFLSIYQGRRSSDALPHVEHFAMALSSAGLFHSWHACLSRPSAHQAGRQADKQQQQQLSITFMQEVGKLWVALWSSWRDVVPLGSTKVAVVLLRAVKDALQFATHCMQHTAHTATTSSSSSSSSVGDVIKSAVMLQHQTLKALTVASVSASLCINSLHDLKYFRKDYMNITSQPMEAAGLQQMIAACSLLHQQVQQAASRQHGQQQSSGGGVDSSSSSSATAGGSSGGSGSSTDNSSRTSSGSTTSATCSQFKHRSASSRDGSSSSSCSYAEGTTPARRQQYAAPSIPAYHAAFVPLLPGGQAGINAMKQLTAEAADSAGSPAAHMLQLLEWGATATGLLNVIYTTRMCSTVAVHRDRRQAAAEHAGVRLQLLVELQLLVAAVPQQQQHQTSAGSSQPELSTWRQVLRSCNSALLYIIRQSPDLRRDTSGLVQVLEGPAPLPHALAAPFAVAGFWDGTLDETQQLQGSASPGDQLFVLRAALDIAEGCGVEGVAADTAACANLIDCCVRSERFEAADVLAASALLSRVCGTAVNWGEAQTASAVASALASLMKRAGAAMQAAGSAQGQAGMKRAAGKAAVAARCFPAAVPSIMEGCLGKLADSLAAASASAAAAAAAGRDAGRLLSQQQSRASAALLAVLLARSLVMLADAQEAAAGAAGSTSAQLFASSSSRDRLADSEATDVSNARDTDTNSSSSSSSSNNIHSKTPAGRQPKWCHLLQLHNCKAWSAAVHSFDERWPDVEAAISSVVQQHKPTTDNSSISSTASGRDTRSPNELSSSGGSGSSSSSSSSSSNSSPIAAAGADSPQPDVDAGQLYADALQLCRALVCAAPLPLVCNNPGCANMSGLSEAAAANKRCTGCRCRYCSAACQTADWKRHKPACKRMAAAGQACS</sequence>
<keyword evidence="7" id="KW-0378">Hydrolase</keyword>
<dbReference type="InterPro" id="IPR038765">
    <property type="entry name" value="Papain-like_cys_pep_sf"/>
</dbReference>
<feature type="region of interest" description="Disordered" evidence="10">
    <location>
        <begin position="1266"/>
        <end position="1325"/>
    </location>
</feature>
<reference evidence="13 15" key="1">
    <citation type="submission" date="2016-10" db="EMBL/GenBank/DDBJ databases">
        <authorList>
            <person name="Cai Z."/>
        </authorList>
    </citation>
    <scope>NUCLEOTIDE SEQUENCE [LARGE SCALE GENOMIC DNA]</scope>
</reference>
<dbReference type="PROSITE" id="PS00973">
    <property type="entry name" value="USP_2"/>
    <property type="match status" value="1"/>
</dbReference>
<evidence type="ECO:0000256" key="2">
    <source>
        <dbReference type="ARBA" id="ARBA00009085"/>
    </source>
</evidence>
<keyword evidence="8" id="KW-0862">Zinc</keyword>
<gene>
    <name evidence="14" type="ORF">BQ4739_LOCUS17953</name>
    <name evidence="13" type="ORF">BQ4739_LOCUS8681</name>
</gene>
<dbReference type="Gene3D" id="3.90.70.10">
    <property type="entry name" value="Cysteine proteinases"/>
    <property type="match status" value="1"/>
</dbReference>
<dbReference type="EC" id="3.4.19.12" evidence="3"/>
<protein>
    <recommendedName>
        <fullName evidence="3">ubiquitinyl hydrolase 1</fullName>
        <ecNumber evidence="3">3.4.19.12</ecNumber>
    </recommendedName>
</protein>
<dbReference type="CDD" id="cd02663">
    <property type="entry name" value="Peptidase_C19G"/>
    <property type="match status" value="1"/>
</dbReference>
<feature type="compositionally biased region" description="Low complexity" evidence="10">
    <location>
        <begin position="185"/>
        <end position="196"/>
    </location>
</feature>
<keyword evidence="6 9" id="KW-0863">Zinc-finger</keyword>
<dbReference type="GO" id="GO:0016579">
    <property type="term" value="P:protein deubiquitination"/>
    <property type="evidence" value="ECO:0007669"/>
    <property type="project" value="InterPro"/>
</dbReference>
<dbReference type="PANTHER" id="PTHR24006:SF733">
    <property type="entry name" value="RE52890P"/>
    <property type="match status" value="1"/>
</dbReference>
<feature type="domain" description="USP" evidence="11">
    <location>
        <begin position="22"/>
        <end position="396"/>
    </location>
</feature>
<evidence type="ECO:0000313" key="14">
    <source>
        <dbReference type="EMBL" id="SZX77600.1"/>
    </source>
</evidence>
<dbReference type="InterPro" id="IPR001394">
    <property type="entry name" value="Peptidase_C19_UCH"/>
</dbReference>
<feature type="compositionally biased region" description="Gly residues" evidence="10">
    <location>
        <begin position="172"/>
        <end position="183"/>
    </location>
</feature>
<evidence type="ECO:0000256" key="6">
    <source>
        <dbReference type="ARBA" id="ARBA00022771"/>
    </source>
</evidence>
<dbReference type="Pfam" id="PF01753">
    <property type="entry name" value="zf-MYND"/>
    <property type="match status" value="1"/>
</dbReference>
<evidence type="ECO:0000313" key="13">
    <source>
        <dbReference type="EMBL" id="SZX68321.1"/>
    </source>
</evidence>
<evidence type="ECO:0000256" key="9">
    <source>
        <dbReference type="PROSITE-ProRule" id="PRU00134"/>
    </source>
</evidence>
<keyword evidence="15" id="KW-1185">Reference proteome</keyword>
<feature type="region of interest" description="Disordered" evidence="10">
    <location>
        <begin position="714"/>
        <end position="789"/>
    </location>
</feature>
<dbReference type="GO" id="GO:0005829">
    <property type="term" value="C:cytosol"/>
    <property type="evidence" value="ECO:0007669"/>
    <property type="project" value="TreeGrafter"/>
</dbReference>
<dbReference type="InterPro" id="IPR002893">
    <property type="entry name" value="Znf_MYND"/>
</dbReference>
<organism evidence="13 15">
    <name type="scientific">Tetradesmus obliquus</name>
    <name type="common">Green alga</name>
    <name type="synonym">Acutodesmus obliquus</name>
    <dbReference type="NCBI Taxonomy" id="3088"/>
    <lineage>
        <taxon>Eukaryota</taxon>
        <taxon>Viridiplantae</taxon>
        <taxon>Chlorophyta</taxon>
        <taxon>core chlorophytes</taxon>
        <taxon>Chlorophyceae</taxon>
        <taxon>CS clade</taxon>
        <taxon>Sphaeropleales</taxon>
        <taxon>Scenedesmaceae</taxon>
        <taxon>Tetradesmus</taxon>
    </lineage>
</organism>
<feature type="domain" description="MYND-type" evidence="12">
    <location>
        <begin position="1354"/>
        <end position="1399"/>
    </location>
</feature>
<dbReference type="STRING" id="3088.A0A383VT15"/>
<evidence type="ECO:0000256" key="3">
    <source>
        <dbReference type="ARBA" id="ARBA00012759"/>
    </source>
</evidence>
<dbReference type="GO" id="GO:0008270">
    <property type="term" value="F:zinc ion binding"/>
    <property type="evidence" value="ECO:0007669"/>
    <property type="project" value="UniProtKB-KW"/>
</dbReference>
<feature type="compositionally biased region" description="Low complexity" evidence="10">
    <location>
        <begin position="776"/>
        <end position="786"/>
    </location>
</feature>
<dbReference type="Gene3D" id="6.10.140.2220">
    <property type="match status" value="1"/>
</dbReference>
<dbReference type="PROSITE" id="PS00972">
    <property type="entry name" value="USP_1"/>
    <property type="match status" value="1"/>
</dbReference>
<feature type="compositionally biased region" description="Polar residues" evidence="10">
    <location>
        <begin position="1266"/>
        <end position="1285"/>
    </location>
</feature>
<feature type="compositionally biased region" description="Low complexity" evidence="10">
    <location>
        <begin position="714"/>
        <end position="740"/>
    </location>
</feature>
<evidence type="ECO:0000256" key="1">
    <source>
        <dbReference type="ARBA" id="ARBA00000707"/>
    </source>
</evidence>
<evidence type="ECO:0000256" key="7">
    <source>
        <dbReference type="ARBA" id="ARBA00022801"/>
    </source>
</evidence>
<evidence type="ECO:0000256" key="8">
    <source>
        <dbReference type="ARBA" id="ARBA00022833"/>
    </source>
</evidence>
<feature type="region of interest" description="Disordered" evidence="10">
    <location>
        <begin position="1194"/>
        <end position="1228"/>
    </location>
</feature>
<dbReference type="EMBL" id="FNXT01000851">
    <property type="protein sequence ID" value="SZX68321.1"/>
    <property type="molecule type" value="Genomic_DNA"/>
</dbReference>
<dbReference type="GO" id="GO:0005634">
    <property type="term" value="C:nucleus"/>
    <property type="evidence" value="ECO:0007669"/>
    <property type="project" value="TreeGrafter"/>
</dbReference>